<comment type="caution">
    <text evidence="1">The sequence shown here is derived from an EMBL/GenBank/DDBJ whole genome shotgun (WGS) entry which is preliminary data.</text>
</comment>
<dbReference type="Proteomes" id="UP001372338">
    <property type="component" value="Unassembled WGS sequence"/>
</dbReference>
<gene>
    <name evidence="1" type="ORF">RIF29_23714</name>
</gene>
<protein>
    <submittedName>
        <fullName evidence="1">Uncharacterized protein</fullName>
    </submittedName>
</protein>
<evidence type="ECO:0000313" key="1">
    <source>
        <dbReference type="EMBL" id="KAK7270513.1"/>
    </source>
</evidence>
<sequence>MEGVEKILTLNVEEAQVITSSIGANASESEPAEIFMNGHAIEDQDESNRSYGENDMRDAQDGCHQTTVNCNGGDYDKILDVEVSSPNTVVCIPSPSSAYVSSQSPTSNPIMQGLYGFEDNQVVQCLYEQPNLVADHQSNTNMFQPLNFFSSQQDSPSLLQEPIIQNIYQESMPSNNQMRKGMDLDLQVPHSSSYLQYDQRYITSDSI</sequence>
<evidence type="ECO:0000313" key="2">
    <source>
        <dbReference type="Proteomes" id="UP001372338"/>
    </source>
</evidence>
<accession>A0AAN9FES7</accession>
<dbReference type="EMBL" id="JAYWIO010000004">
    <property type="protein sequence ID" value="KAK7270513.1"/>
    <property type="molecule type" value="Genomic_DNA"/>
</dbReference>
<name>A0AAN9FES7_CROPI</name>
<organism evidence="1 2">
    <name type="scientific">Crotalaria pallida</name>
    <name type="common">Smooth rattlebox</name>
    <name type="synonym">Crotalaria striata</name>
    <dbReference type="NCBI Taxonomy" id="3830"/>
    <lineage>
        <taxon>Eukaryota</taxon>
        <taxon>Viridiplantae</taxon>
        <taxon>Streptophyta</taxon>
        <taxon>Embryophyta</taxon>
        <taxon>Tracheophyta</taxon>
        <taxon>Spermatophyta</taxon>
        <taxon>Magnoliopsida</taxon>
        <taxon>eudicotyledons</taxon>
        <taxon>Gunneridae</taxon>
        <taxon>Pentapetalae</taxon>
        <taxon>rosids</taxon>
        <taxon>fabids</taxon>
        <taxon>Fabales</taxon>
        <taxon>Fabaceae</taxon>
        <taxon>Papilionoideae</taxon>
        <taxon>50 kb inversion clade</taxon>
        <taxon>genistoids sensu lato</taxon>
        <taxon>core genistoids</taxon>
        <taxon>Crotalarieae</taxon>
        <taxon>Crotalaria</taxon>
    </lineage>
</organism>
<proteinExistence type="predicted"/>
<dbReference type="AlphaFoldDB" id="A0AAN9FES7"/>
<keyword evidence="2" id="KW-1185">Reference proteome</keyword>
<reference evidence="1 2" key="1">
    <citation type="submission" date="2024-01" db="EMBL/GenBank/DDBJ databases">
        <title>The genomes of 5 underutilized Papilionoideae crops provide insights into root nodulation and disease resistanc.</title>
        <authorList>
            <person name="Yuan L."/>
        </authorList>
    </citation>
    <scope>NUCLEOTIDE SEQUENCE [LARGE SCALE GENOMIC DNA]</scope>
    <source>
        <strain evidence="1">ZHUSHIDOU_FW_LH</strain>
        <tissue evidence="1">Leaf</tissue>
    </source>
</reference>